<dbReference type="InterPro" id="IPR027417">
    <property type="entry name" value="P-loop_NTPase"/>
</dbReference>
<dbReference type="PANTHER" id="PTHR41259:SF1">
    <property type="entry name" value="DOUBLE-STRAND BREAK REPAIR RAD50 ATPASE, PUTATIVE-RELATED"/>
    <property type="match status" value="1"/>
</dbReference>
<name>A0A2A6DYE9_9BACL</name>
<dbReference type="InterPro" id="IPR038729">
    <property type="entry name" value="Rad50/SbcC_AAA"/>
</dbReference>
<dbReference type="PANTHER" id="PTHR41259">
    <property type="entry name" value="DOUBLE-STRAND BREAK REPAIR RAD50 ATPASE, PUTATIVE-RELATED"/>
    <property type="match status" value="1"/>
</dbReference>
<keyword evidence="1" id="KW-0175">Coiled coil</keyword>
<evidence type="ECO:0000259" key="3">
    <source>
        <dbReference type="Pfam" id="PF13514"/>
    </source>
</evidence>
<evidence type="ECO:0000256" key="1">
    <source>
        <dbReference type="SAM" id="Coils"/>
    </source>
</evidence>
<evidence type="ECO:0000313" key="5">
    <source>
        <dbReference type="Proteomes" id="UP000243688"/>
    </source>
</evidence>
<feature type="domain" description="YhaN AAA" evidence="3">
    <location>
        <begin position="103"/>
        <end position="235"/>
    </location>
</feature>
<dbReference type="EMBL" id="MOXJ01000034">
    <property type="protein sequence ID" value="PDO09596.1"/>
    <property type="molecule type" value="Genomic_DNA"/>
</dbReference>
<dbReference type="Pfam" id="PF13514">
    <property type="entry name" value="AAA_27"/>
    <property type="match status" value="1"/>
</dbReference>
<evidence type="ECO:0008006" key="6">
    <source>
        <dbReference type="Google" id="ProtNLM"/>
    </source>
</evidence>
<feature type="coiled-coil region" evidence="1">
    <location>
        <begin position="238"/>
        <end position="265"/>
    </location>
</feature>
<dbReference type="SUPFAM" id="SSF52540">
    <property type="entry name" value="P-loop containing nucleoside triphosphate hydrolases"/>
    <property type="match status" value="1"/>
</dbReference>
<sequence>MRIERIEVSAFGMLSGLDVRLSRPVTLWTGRNEAGKTTLFQLIRFVLFGFPPRAQAHEKYEPAFGDSASGGMSGGVPGGAFGGGYGGAYGGALTVVWPDGVRMRVERTVRAGRKAGRVSDAAGCRVVLLSPREEEVGEAELVRRLGGLDAATYRKWFAFGLAELQELGAALGDLAAKLYGAGWGADGGRVLAAEDALHARMDELYRPRAVRPALNATLDEWQKAEAEARQDRAQWEAYRRVSAELDELEHALDAAEAEAAEARREAEWLAVCVRAWPHAARLVELGRRIAEVAGVPRVPDAEVAELERLIAERERLGQDRAALVAGMRAVEEECRRLEAERRPDAAAASAELAALLARAPTVRRAESRLAECRAEASAERERLERLLVEVGPGWTPESVRTFPTDWATREQVREFGRALVEAEAAVRDADA</sequence>
<protein>
    <recommendedName>
        <fullName evidence="6">Rad50/SbcC-type AAA domain-containing protein</fullName>
    </recommendedName>
</protein>
<evidence type="ECO:0000313" key="4">
    <source>
        <dbReference type="EMBL" id="PDO09596.1"/>
    </source>
</evidence>
<dbReference type="AlphaFoldDB" id="A0A2A6DYE9"/>
<dbReference type="GO" id="GO:0016887">
    <property type="term" value="F:ATP hydrolysis activity"/>
    <property type="evidence" value="ECO:0007669"/>
    <property type="project" value="InterPro"/>
</dbReference>
<comment type="caution">
    <text evidence="4">The sequence shown here is derived from an EMBL/GenBank/DDBJ whole genome shotgun (WGS) entry which is preliminary data.</text>
</comment>
<feature type="coiled-coil region" evidence="1">
    <location>
        <begin position="320"/>
        <end position="389"/>
    </location>
</feature>
<feature type="non-terminal residue" evidence="4">
    <location>
        <position position="431"/>
    </location>
</feature>
<dbReference type="Gene3D" id="3.40.50.300">
    <property type="entry name" value="P-loop containing nucleotide triphosphate hydrolases"/>
    <property type="match status" value="1"/>
</dbReference>
<accession>A0A2A6DYE9</accession>
<feature type="domain" description="Rad50/SbcC-type AAA" evidence="2">
    <location>
        <begin position="5"/>
        <end position="59"/>
    </location>
</feature>
<evidence type="ECO:0000259" key="2">
    <source>
        <dbReference type="Pfam" id="PF13476"/>
    </source>
</evidence>
<proteinExistence type="predicted"/>
<dbReference type="GO" id="GO:0006302">
    <property type="term" value="P:double-strand break repair"/>
    <property type="evidence" value="ECO:0007669"/>
    <property type="project" value="InterPro"/>
</dbReference>
<reference evidence="4 5" key="1">
    <citation type="submission" date="2016-12" db="EMBL/GenBank/DDBJ databases">
        <title>Candidatus Reconcilibacillus cellulovorans genome.</title>
        <authorList>
            <person name="Kolinko S."/>
            <person name="Wu Y.-W."/>
            <person name="Tachea F."/>
            <person name="Denzel E."/>
            <person name="Hiras J."/>
            <person name="Baecker N."/>
            <person name="Chan L.J."/>
            <person name="Eichorst S.A."/>
            <person name="Frey D."/>
            <person name="Adams P.D."/>
            <person name="Pray T."/>
            <person name="Tanjore D."/>
            <person name="Petzold C.J."/>
            <person name="Gladden J.M."/>
            <person name="Simmons B.A."/>
            <person name="Singer S.W."/>
        </authorList>
    </citation>
    <scope>NUCLEOTIDE SEQUENCE [LARGE SCALE GENOMIC DNA]</scope>
    <source>
        <strain evidence="4">JTherm</strain>
    </source>
</reference>
<dbReference type="Pfam" id="PF13476">
    <property type="entry name" value="AAA_23"/>
    <property type="match status" value="1"/>
</dbReference>
<gene>
    <name evidence="4" type="ORF">BLM47_11880</name>
</gene>
<dbReference type="InterPro" id="IPR038734">
    <property type="entry name" value="YhaN_AAA"/>
</dbReference>
<organism evidence="4 5">
    <name type="scientific">Candidatus Reconcilbacillus cellulovorans</name>
    <dbReference type="NCBI Taxonomy" id="1906605"/>
    <lineage>
        <taxon>Bacteria</taxon>
        <taxon>Bacillati</taxon>
        <taxon>Bacillota</taxon>
        <taxon>Bacilli</taxon>
        <taxon>Bacillales</taxon>
        <taxon>Paenibacillaceae</taxon>
        <taxon>Candidatus Reconcilbacillus</taxon>
    </lineage>
</organism>
<dbReference type="Proteomes" id="UP000243688">
    <property type="component" value="Unassembled WGS sequence"/>
</dbReference>